<protein>
    <submittedName>
        <fullName evidence="2">Ribosomal protein S18 acetylase RimI</fullName>
    </submittedName>
</protein>
<proteinExistence type="predicted"/>
<sequence>MIKQGDLTAVQNLKIRLAKAADFEKLWPILQSVIRKGTTYEYPADMTKKAAFHAWLEKPEYTYLAERKGEVIATYYIKTNHSGQGNHVCNCGYMVAPNFRGQGIGSFLCQDSQKRALEHGYRAMQFNFVASTNLSAVRLWLKLGYKIVGRLPEAFNHPEAGFVDAYVMYKFLK</sequence>
<dbReference type="EMBL" id="FOTI01000032">
    <property type="protein sequence ID" value="SFL80547.1"/>
    <property type="molecule type" value="Genomic_DNA"/>
</dbReference>
<gene>
    <name evidence="2" type="ORF">SAMN02983006_02077</name>
</gene>
<evidence type="ECO:0000313" key="2">
    <source>
        <dbReference type="EMBL" id="SFL80547.1"/>
    </source>
</evidence>
<dbReference type="InterPro" id="IPR016181">
    <property type="entry name" value="Acyl_CoA_acyltransferase"/>
</dbReference>
<accession>A0A1I4KQ19</accession>
<organism evidence="2 3">
    <name type="scientific">Halanaerobium salsuginis</name>
    <dbReference type="NCBI Taxonomy" id="29563"/>
    <lineage>
        <taxon>Bacteria</taxon>
        <taxon>Bacillati</taxon>
        <taxon>Bacillota</taxon>
        <taxon>Clostridia</taxon>
        <taxon>Halanaerobiales</taxon>
        <taxon>Halanaerobiaceae</taxon>
        <taxon>Halanaerobium</taxon>
    </lineage>
</organism>
<dbReference type="PROSITE" id="PS51186">
    <property type="entry name" value="GNAT"/>
    <property type="match status" value="1"/>
</dbReference>
<dbReference type="RefSeq" id="WP_089862138.1">
    <property type="nucleotide sequence ID" value="NZ_FOTI01000032.1"/>
</dbReference>
<keyword evidence="2" id="KW-0687">Ribonucleoprotein</keyword>
<name>A0A1I4KQ19_9FIRM</name>
<dbReference type="Gene3D" id="3.40.630.30">
    <property type="match status" value="1"/>
</dbReference>
<dbReference type="OrthoDB" id="948250at2"/>
<dbReference type="SUPFAM" id="SSF55729">
    <property type="entry name" value="Acyl-CoA N-acyltransferases (Nat)"/>
    <property type="match status" value="1"/>
</dbReference>
<evidence type="ECO:0000259" key="1">
    <source>
        <dbReference type="PROSITE" id="PS51186"/>
    </source>
</evidence>
<keyword evidence="2" id="KW-0689">Ribosomal protein</keyword>
<dbReference type="PANTHER" id="PTHR43138">
    <property type="entry name" value="ACETYLTRANSFERASE, GNAT FAMILY"/>
    <property type="match status" value="1"/>
</dbReference>
<dbReference type="CDD" id="cd04301">
    <property type="entry name" value="NAT_SF"/>
    <property type="match status" value="1"/>
</dbReference>
<dbReference type="Proteomes" id="UP000199006">
    <property type="component" value="Unassembled WGS sequence"/>
</dbReference>
<dbReference type="InterPro" id="IPR052742">
    <property type="entry name" value="Mito_N-acetyltransferase"/>
</dbReference>
<dbReference type="InterPro" id="IPR000182">
    <property type="entry name" value="GNAT_dom"/>
</dbReference>
<dbReference type="Pfam" id="PF00583">
    <property type="entry name" value="Acetyltransf_1"/>
    <property type="match status" value="1"/>
</dbReference>
<dbReference type="PANTHER" id="PTHR43138:SF1">
    <property type="entry name" value="N-ACETYLTRANSFERASE ACA1"/>
    <property type="match status" value="1"/>
</dbReference>
<reference evidence="2 3" key="1">
    <citation type="submission" date="2016-10" db="EMBL/GenBank/DDBJ databases">
        <authorList>
            <person name="de Groot N.N."/>
        </authorList>
    </citation>
    <scope>NUCLEOTIDE SEQUENCE [LARGE SCALE GENOMIC DNA]</scope>
    <source>
        <strain evidence="2 3">ATCC 51327</strain>
    </source>
</reference>
<dbReference type="STRING" id="29563.SAMN02983006_02077"/>
<dbReference type="AlphaFoldDB" id="A0A1I4KQ19"/>
<dbReference type="GO" id="GO:0016747">
    <property type="term" value="F:acyltransferase activity, transferring groups other than amino-acyl groups"/>
    <property type="evidence" value="ECO:0007669"/>
    <property type="project" value="InterPro"/>
</dbReference>
<keyword evidence="3" id="KW-1185">Reference proteome</keyword>
<evidence type="ECO:0000313" key="3">
    <source>
        <dbReference type="Proteomes" id="UP000199006"/>
    </source>
</evidence>
<feature type="domain" description="N-acetyltransferase" evidence="1">
    <location>
        <begin position="13"/>
        <end position="173"/>
    </location>
</feature>
<dbReference type="GO" id="GO:0005840">
    <property type="term" value="C:ribosome"/>
    <property type="evidence" value="ECO:0007669"/>
    <property type="project" value="UniProtKB-KW"/>
</dbReference>